<evidence type="ECO:0000313" key="3">
    <source>
        <dbReference type="Proteomes" id="UP001174997"/>
    </source>
</evidence>
<dbReference type="AlphaFoldDB" id="A0AA40DBV1"/>
<feature type="region of interest" description="Disordered" evidence="1">
    <location>
        <begin position="40"/>
        <end position="98"/>
    </location>
</feature>
<protein>
    <submittedName>
        <fullName evidence="2">Uncharacterized protein</fullName>
    </submittedName>
</protein>
<evidence type="ECO:0000256" key="1">
    <source>
        <dbReference type="SAM" id="MobiDB-lite"/>
    </source>
</evidence>
<keyword evidence="3" id="KW-1185">Reference proteome</keyword>
<comment type="caution">
    <text evidence="2">The sequence shown here is derived from an EMBL/GenBank/DDBJ whole genome shotgun (WGS) entry which is preliminary data.</text>
</comment>
<sequence length="204" mass="23107">MRTTPPDTCPVQQTRPTQPIESSRIALLLDGAPSTPSLHCLLSHSGSRRRGLAGSRGKRTRRSLRGKIAPRRRERKGRVCWRQTPLAESTGEERGPPMRRSVLFSGWALPTDTITGLCASAHDMREWRDVEISSWAKKAPWPVRAARKERKEIYQRHSPEQIGFRSLRHGKQLIDENGHLELSMGPLGDGQQTRGFGDTRWEKC</sequence>
<evidence type="ECO:0000313" key="2">
    <source>
        <dbReference type="EMBL" id="KAK0668267.1"/>
    </source>
</evidence>
<reference evidence="2" key="1">
    <citation type="submission" date="2023-06" db="EMBL/GenBank/DDBJ databases">
        <title>Genome-scale phylogeny and comparative genomics of the fungal order Sordariales.</title>
        <authorList>
            <consortium name="Lawrence Berkeley National Laboratory"/>
            <person name="Hensen N."/>
            <person name="Bonometti L."/>
            <person name="Westerberg I."/>
            <person name="Brannstrom I.O."/>
            <person name="Guillou S."/>
            <person name="Cros-Aarteil S."/>
            <person name="Calhoun S."/>
            <person name="Haridas S."/>
            <person name="Kuo A."/>
            <person name="Mondo S."/>
            <person name="Pangilinan J."/>
            <person name="Riley R."/>
            <person name="Labutti K."/>
            <person name="Andreopoulos B."/>
            <person name="Lipzen A."/>
            <person name="Chen C."/>
            <person name="Yanf M."/>
            <person name="Daum C."/>
            <person name="Ng V."/>
            <person name="Clum A."/>
            <person name="Steindorff A."/>
            <person name="Ohm R."/>
            <person name="Martin F."/>
            <person name="Silar P."/>
            <person name="Natvig D."/>
            <person name="Lalanne C."/>
            <person name="Gautier V."/>
            <person name="Ament-Velasquez S.L."/>
            <person name="Kruys A."/>
            <person name="Hutchinson M.I."/>
            <person name="Powell A.J."/>
            <person name="Barry K."/>
            <person name="Miller A.N."/>
            <person name="Grigoriev I.V."/>
            <person name="Debuchy R."/>
            <person name="Gladieux P."/>
            <person name="Thoren M.H."/>
            <person name="Johannesson H."/>
        </authorList>
    </citation>
    <scope>NUCLEOTIDE SEQUENCE</scope>
    <source>
        <strain evidence="2">CBS 307.81</strain>
    </source>
</reference>
<gene>
    <name evidence="2" type="ORF">QBC41DRAFT_124443</name>
</gene>
<dbReference type="Proteomes" id="UP001174997">
    <property type="component" value="Unassembled WGS sequence"/>
</dbReference>
<accession>A0AA40DBV1</accession>
<feature type="compositionally biased region" description="Basic residues" evidence="1">
    <location>
        <begin position="46"/>
        <end position="79"/>
    </location>
</feature>
<dbReference type="EMBL" id="JAULSY010000059">
    <property type="protein sequence ID" value="KAK0668267.1"/>
    <property type="molecule type" value="Genomic_DNA"/>
</dbReference>
<organism evidence="2 3">
    <name type="scientific">Cercophora samala</name>
    <dbReference type="NCBI Taxonomy" id="330535"/>
    <lineage>
        <taxon>Eukaryota</taxon>
        <taxon>Fungi</taxon>
        <taxon>Dikarya</taxon>
        <taxon>Ascomycota</taxon>
        <taxon>Pezizomycotina</taxon>
        <taxon>Sordariomycetes</taxon>
        <taxon>Sordariomycetidae</taxon>
        <taxon>Sordariales</taxon>
        <taxon>Lasiosphaeriaceae</taxon>
        <taxon>Cercophora</taxon>
    </lineage>
</organism>
<name>A0AA40DBV1_9PEZI</name>
<proteinExistence type="predicted"/>
<feature type="region of interest" description="Disordered" evidence="1">
    <location>
        <begin position="180"/>
        <end position="204"/>
    </location>
</feature>